<dbReference type="SMART" id="SM01361">
    <property type="entry name" value="A2M_recep"/>
    <property type="match status" value="1"/>
</dbReference>
<keyword evidence="7 9" id="KW-1015">Disulfide bond</keyword>
<evidence type="ECO:0000256" key="1">
    <source>
        <dbReference type="ARBA" id="ARBA00004613"/>
    </source>
</evidence>
<reference evidence="12" key="1">
    <citation type="submission" date="2022-03" db="EMBL/GenBank/DDBJ databases">
        <authorList>
            <person name="Alioto T."/>
            <person name="Alioto T."/>
            <person name="Gomez Garrido J."/>
        </authorList>
    </citation>
    <scope>NUCLEOTIDE SEQUENCE</scope>
</reference>
<dbReference type="InterPro" id="IPR017957">
    <property type="entry name" value="P_trefoil_CS"/>
</dbReference>
<keyword evidence="5 10" id="KW-0732">Signal</keyword>
<keyword evidence="3" id="KW-0964">Secreted</keyword>
<dbReference type="InterPro" id="IPR000519">
    <property type="entry name" value="P_trefoil_dom"/>
</dbReference>
<dbReference type="InterPro" id="IPR008930">
    <property type="entry name" value="Terpenoid_cyclase/PrenylTrfase"/>
</dbReference>
<dbReference type="Pfam" id="PF00088">
    <property type="entry name" value="Trefoil"/>
    <property type="match status" value="1"/>
</dbReference>
<dbReference type="SMART" id="SM01359">
    <property type="entry name" value="A2M_N_2"/>
    <property type="match status" value="1"/>
</dbReference>
<dbReference type="InterPro" id="IPR040839">
    <property type="entry name" value="MG4"/>
</dbReference>
<evidence type="ECO:0000256" key="9">
    <source>
        <dbReference type="PROSITE-ProRule" id="PRU00779"/>
    </source>
</evidence>
<dbReference type="InterPro" id="IPR002890">
    <property type="entry name" value="MG2"/>
</dbReference>
<dbReference type="Pfam" id="PF07677">
    <property type="entry name" value="A2M_recep"/>
    <property type="match status" value="1"/>
</dbReference>
<dbReference type="Gene3D" id="2.60.40.1930">
    <property type="match status" value="2"/>
</dbReference>
<dbReference type="InterPro" id="IPR017994">
    <property type="entry name" value="P_trefoil_chordata"/>
</dbReference>
<dbReference type="CDD" id="cd00111">
    <property type="entry name" value="Trefoil"/>
    <property type="match status" value="1"/>
</dbReference>
<dbReference type="SUPFAM" id="SSF48239">
    <property type="entry name" value="Terpenoid cyclases/Protein prenyltransferases"/>
    <property type="match status" value="1"/>
</dbReference>
<comment type="subcellular location">
    <subcellularLocation>
        <location evidence="1">Secreted</location>
    </subcellularLocation>
</comment>
<dbReference type="PROSITE" id="PS00025">
    <property type="entry name" value="P_TREFOIL_1"/>
    <property type="match status" value="1"/>
</dbReference>
<dbReference type="Pfam" id="PF01835">
    <property type="entry name" value="MG2"/>
    <property type="match status" value="1"/>
</dbReference>
<feature type="disulfide bond" evidence="9">
    <location>
        <begin position="1198"/>
        <end position="1213"/>
    </location>
</feature>
<dbReference type="PANTHER" id="PTHR11412">
    <property type="entry name" value="MACROGLOBULIN / COMPLEMENT"/>
    <property type="match status" value="1"/>
</dbReference>
<accession>A0AAD1WTW3</accession>
<dbReference type="Gene3D" id="2.60.120.1540">
    <property type="match status" value="1"/>
</dbReference>
<dbReference type="SUPFAM" id="SSF57492">
    <property type="entry name" value="Trefoil"/>
    <property type="match status" value="1"/>
</dbReference>
<dbReference type="InterPro" id="IPR050473">
    <property type="entry name" value="A2M/Complement_sys"/>
</dbReference>
<dbReference type="InterPro" id="IPR019742">
    <property type="entry name" value="MacrogloblnA2_CS"/>
</dbReference>
<evidence type="ECO:0000256" key="3">
    <source>
        <dbReference type="ARBA" id="ARBA00022525"/>
    </source>
</evidence>
<comment type="similarity">
    <text evidence="2">Belongs to the protease inhibitor I39 (alpha-2-macroglobulin) family.</text>
</comment>
<keyword evidence="13" id="KW-1185">Reference proteome</keyword>
<evidence type="ECO:0000259" key="11">
    <source>
        <dbReference type="PROSITE" id="PS51448"/>
    </source>
</evidence>
<feature type="disulfide bond" evidence="9">
    <location>
        <begin position="1188"/>
        <end position="1214"/>
    </location>
</feature>
<dbReference type="Gene3D" id="4.10.110.10">
    <property type="entry name" value="Spasmolytic Protein, domain 1"/>
    <property type="match status" value="1"/>
</dbReference>
<dbReference type="InterPro" id="IPR041813">
    <property type="entry name" value="A2M_TED"/>
</dbReference>
<dbReference type="InterPro" id="IPR009048">
    <property type="entry name" value="A-macroglobulin_rcpt-bd"/>
</dbReference>
<name>A0AAD1WTW3_PELCU</name>
<dbReference type="FunFam" id="2.60.40.1930:FF:000001">
    <property type="entry name" value="CD109 isoform 3"/>
    <property type="match status" value="1"/>
</dbReference>
<gene>
    <name evidence="12" type="ORF">PECUL_23A041334</name>
</gene>
<dbReference type="Pfam" id="PF07703">
    <property type="entry name" value="A2M_BRD"/>
    <property type="match status" value="1"/>
</dbReference>
<dbReference type="PRINTS" id="PR00680">
    <property type="entry name" value="PTREFOIL"/>
</dbReference>
<dbReference type="Proteomes" id="UP001295444">
    <property type="component" value="Chromosome 11"/>
</dbReference>
<evidence type="ECO:0000256" key="2">
    <source>
        <dbReference type="ARBA" id="ARBA00010952"/>
    </source>
</evidence>
<dbReference type="PROSITE" id="PS51448">
    <property type="entry name" value="P_TREFOIL_2"/>
    <property type="match status" value="1"/>
</dbReference>
<dbReference type="Gene3D" id="1.50.10.20">
    <property type="match status" value="1"/>
</dbReference>
<keyword evidence="4" id="KW-0646">Protease inhibitor</keyword>
<dbReference type="Pfam" id="PF17789">
    <property type="entry name" value="MG4"/>
    <property type="match status" value="1"/>
</dbReference>
<evidence type="ECO:0000256" key="4">
    <source>
        <dbReference type="ARBA" id="ARBA00022690"/>
    </source>
</evidence>
<dbReference type="Gene3D" id="2.60.40.10">
    <property type="entry name" value="Immunoglobulins"/>
    <property type="match status" value="1"/>
</dbReference>
<evidence type="ECO:0000256" key="7">
    <source>
        <dbReference type="ARBA" id="ARBA00023157"/>
    </source>
</evidence>
<dbReference type="GO" id="GO:0004867">
    <property type="term" value="F:serine-type endopeptidase inhibitor activity"/>
    <property type="evidence" value="ECO:0007669"/>
    <property type="project" value="UniProtKB-KW"/>
</dbReference>
<feature type="disulfide bond" evidence="9">
    <location>
        <begin position="1208"/>
        <end position="1225"/>
    </location>
</feature>
<dbReference type="InterPro" id="IPR041555">
    <property type="entry name" value="MG3"/>
</dbReference>
<dbReference type="EMBL" id="OW240922">
    <property type="protein sequence ID" value="CAH2323036.1"/>
    <property type="molecule type" value="Genomic_DNA"/>
</dbReference>
<evidence type="ECO:0000256" key="5">
    <source>
        <dbReference type="ARBA" id="ARBA00022729"/>
    </source>
</evidence>
<dbReference type="InterPro" id="IPR047565">
    <property type="entry name" value="Alpha-macroglob_thiol-ester_cl"/>
</dbReference>
<evidence type="ECO:0000313" key="12">
    <source>
        <dbReference type="EMBL" id="CAH2323036.1"/>
    </source>
</evidence>
<sequence length="1233" mass="139996">MVIVKNKVQISPDDIKGNAVFTDMRANMQLLLVLASLFIFCSAAEETSEPWSSSCVCSHYVVIVPNQLSYPSTEKTCVVFYHLKGPVNFKIEMNNGNSDRVELVTEDKIDGPNYFQCYSFQVPAISKKYEMWNFKISGEADGLKINRTKTVFIVKLFNSYIIQTDKYIYTPGQAVHFRIVTLDRDFRALNEKLPLVEIMDPNGNRIGQWRDISPKSGISDFSFQLSEDLPFGDYTINIPKQKSSIFSVAKFIPQKIELKINLPWKIVPSDESFSLEICGRYTFGKPLKGSLKIYVCELLVNPLEGDDDYEDDGTKHSECQYIWNAQTNSRGCFTGEIDIRYFNLSTKPHIRQLTVSTSIKEKHTGLVEKASNHLRIGSAKIIYFEDLEYYYYRGIPYNGVITVIDRNKKRIPNEVFYLIVKVDNVKTNISLVTNEEGVAHFELDTTDWVDVVNIKGVFNFEEYDQKYDGIETQRSIFPFYSPRKSLLKVEKMSTVLKKLLCNTMHSAKIEYRINVNDLPPELNELSVIYVLSSRKSVALHGEYKVDVRAPLSGQYLYGSFHVNFPINKELFPYANLLVFTVLRNGNMIGDYTSLTIPYCFVNQVKLEFSEKVVHPRKRVGLEITAESGSICSIRSVDKGQLLHRPFEQLSKSIVQNLSFGYRQEREEKEREISLNVPDIWVPGSERADIIVFGDILNNAIANVDDIIDLPTGCGEQNMARAAVSLHILQYLNNTKQLTTEIENRLLKHLTVGYQKQLTFQTEKGSYSIFSGENGNGWLTAFVVKCLSQAQNFIYIDEKIIQGSVKWLSSLQLPNGCFNISGNYYNNRIQDEETHEITLTAFVTIALMESGNIMEDGVIVNALSCLRKGAERVNNTYTESLLAYVFSLSGDNGLRQLVLEDLEKKATNTDLFKHWEIEDSRSGNIEITSYVLLALLEQQLSSKEIEEATKIMNWILQQQNLYGGFSSTQDTVVAFQAMSGFAKSTFVPRGDTYVNVKTLSGFQEKFIVDKSSNILQQKASLPDVRGEYTVTVTGGSCVYVQTHLQYHIPVAKVYSNFAISVSTLPSVCTFQAHASFDIVAELSYTGNRVSSNMVIVEAELLSGFIPKKSSVTLLLNNPNVKKTEIKEDKIIIYLSEITHDTQTLLFSIKQITHVNNLRPAAVMVYDYYEPEEYAVAEYTFPCEKAWGHCPSNVSERKECGYPSISSEECLQRHCCYDSSVSETPWCFFRKGHTE</sequence>
<feature type="domain" description="P-type" evidence="11">
    <location>
        <begin position="1186"/>
        <end position="1229"/>
    </location>
</feature>
<dbReference type="SMART" id="SM01419">
    <property type="entry name" value="Thiol-ester_cl"/>
    <property type="match status" value="1"/>
</dbReference>
<dbReference type="SMART" id="SM00018">
    <property type="entry name" value="PD"/>
    <property type="match status" value="1"/>
</dbReference>
<dbReference type="AlphaFoldDB" id="A0AAD1WTW3"/>
<dbReference type="InterPro" id="IPR011626">
    <property type="entry name" value="Alpha-macroglobulin_TED"/>
</dbReference>
<dbReference type="InterPro" id="IPR044913">
    <property type="entry name" value="P_trefoil_dom_sf"/>
</dbReference>
<organism evidence="12 13">
    <name type="scientific">Pelobates cultripes</name>
    <name type="common">Western spadefoot toad</name>
    <dbReference type="NCBI Taxonomy" id="61616"/>
    <lineage>
        <taxon>Eukaryota</taxon>
        <taxon>Metazoa</taxon>
        <taxon>Chordata</taxon>
        <taxon>Craniata</taxon>
        <taxon>Vertebrata</taxon>
        <taxon>Euteleostomi</taxon>
        <taxon>Amphibia</taxon>
        <taxon>Batrachia</taxon>
        <taxon>Anura</taxon>
        <taxon>Pelobatoidea</taxon>
        <taxon>Pelobatidae</taxon>
        <taxon>Pelobates</taxon>
    </lineage>
</organism>
<feature type="signal peptide" evidence="10">
    <location>
        <begin position="1"/>
        <end position="43"/>
    </location>
</feature>
<dbReference type="PROSITE" id="PS00477">
    <property type="entry name" value="ALPHA_2_MACROGLOBULIN"/>
    <property type="match status" value="1"/>
</dbReference>
<dbReference type="Gene3D" id="2.60.40.1940">
    <property type="match status" value="1"/>
</dbReference>
<keyword evidence="6" id="KW-0722">Serine protease inhibitor</keyword>
<dbReference type="GO" id="GO:0005615">
    <property type="term" value="C:extracellular space"/>
    <property type="evidence" value="ECO:0007669"/>
    <property type="project" value="InterPro"/>
</dbReference>
<dbReference type="InterPro" id="IPR036595">
    <property type="entry name" value="A-macroglobulin_rcpt-bd_sf"/>
</dbReference>
<dbReference type="Pfam" id="PF17791">
    <property type="entry name" value="MG3"/>
    <property type="match status" value="1"/>
</dbReference>
<evidence type="ECO:0000313" key="13">
    <source>
        <dbReference type="Proteomes" id="UP001295444"/>
    </source>
</evidence>
<dbReference type="Pfam" id="PF07678">
    <property type="entry name" value="TED_complement"/>
    <property type="match status" value="1"/>
</dbReference>
<dbReference type="InterPro" id="IPR013783">
    <property type="entry name" value="Ig-like_fold"/>
</dbReference>
<proteinExistence type="inferred from homology"/>
<evidence type="ECO:0000256" key="8">
    <source>
        <dbReference type="ARBA" id="ARBA00023180"/>
    </source>
</evidence>
<dbReference type="PANTHER" id="PTHR11412:SF181">
    <property type="entry name" value="ALPHA-2-MACROGLOBULIN-LIKE PROTEIN 1"/>
    <property type="match status" value="1"/>
</dbReference>
<dbReference type="Gene3D" id="2.60.40.690">
    <property type="entry name" value="Alpha-macroglobulin, receptor-binding domain"/>
    <property type="match status" value="1"/>
</dbReference>
<evidence type="ECO:0000256" key="10">
    <source>
        <dbReference type="SAM" id="SignalP"/>
    </source>
</evidence>
<dbReference type="CDD" id="cd02897">
    <property type="entry name" value="A2M_2"/>
    <property type="match status" value="1"/>
</dbReference>
<feature type="chain" id="PRO_5041896720" evidence="10">
    <location>
        <begin position="44"/>
        <end position="1233"/>
    </location>
</feature>
<dbReference type="SUPFAM" id="SSF49410">
    <property type="entry name" value="Alpha-macroglobulin receptor domain"/>
    <property type="match status" value="1"/>
</dbReference>
<keyword evidence="8" id="KW-0325">Glycoprotein</keyword>
<evidence type="ECO:0000256" key="6">
    <source>
        <dbReference type="ARBA" id="ARBA00022900"/>
    </source>
</evidence>
<protein>
    <submittedName>
        <fullName evidence="12">Alpha-2-macroglobulin 1</fullName>
    </submittedName>
</protein>
<dbReference type="InterPro" id="IPR011625">
    <property type="entry name" value="A2M_N_BRD"/>
</dbReference>